<proteinExistence type="predicted"/>
<sequence>MNTFLTALNQICDVEIDKVYININDAQVQTSGFSKFKLKLELYILFDSCLNSNFIKSEQSYLIMRYYICIL</sequence>
<comment type="caution">
    <text evidence="1">The sequence shown here is derived from an EMBL/GenBank/DDBJ whole genome shotgun (WGS) entry which is preliminary data.</text>
</comment>
<name>A0AAP0ML53_9ROSI</name>
<reference evidence="1 2" key="1">
    <citation type="submission" date="2024-05" db="EMBL/GenBank/DDBJ databases">
        <title>Haplotype-resolved chromosome-level genome assembly of Huyou (Citrus changshanensis).</title>
        <authorList>
            <person name="Miao C."/>
            <person name="Chen W."/>
            <person name="Wu Y."/>
            <person name="Wang L."/>
            <person name="Zhao S."/>
            <person name="Grierson D."/>
            <person name="Xu C."/>
            <person name="Chen K."/>
        </authorList>
    </citation>
    <scope>NUCLEOTIDE SEQUENCE [LARGE SCALE GENOMIC DNA]</scope>
    <source>
        <strain evidence="1">01-14</strain>
        <tissue evidence="1">Leaf</tissue>
    </source>
</reference>
<gene>
    <name evidence="1" type="ORF">WN944_006333</name>
</gene>
<dbReference type="EMBL" id="JBCGBO010000003">
    <property type="protein sequence ID" value="KAK9214344.1"/>
    <property type="molecule type" value="Genomic_DNA"/>
</dbReference>
<evidence type="ECO:0000313" key="1">
    <source>
        <dbReference type="EMBL" id="KAK9214344.1"/>
    </source>
</evidence>
<evidence type="ECO:0000313" key="2">
    <source>
        <dbReference type="Proteomes" id="UP001428341"/>
    </source>
</evidence>
<organism evidence="1 2">
    <name type="scientific">Citrus x changshan-huyou</name>
    <dbReference type="NCBI Taxonomy" id="2935761"/>
    <lineage>
        <taxon>Eukaryota</taxon>
        <taxon>Viridiplantae</taxon>
        <taxon>Streptophyta</taxon>
        <taxon>Embryophyta</taxon>
        <taxon>Tracheophyta</taxon>
        <taxon>Spermatophyta</taxon>
        <taxon>Magnoliopsida</taxon>
        <taxon>eudicotyledons</taxon>
        <taxon>Gunneridae</taxon>
        <taxon>Pentapetalae</taxon>
        <taxon>rosids</taxon>
        <taxon>malvids</taxon>
        <taxon>Sapindales</taxon>
        <taxon>Rutaceae</taxon>
        <taxon>Aurantioideae</taxon>
        <taxon>Citrus</taxon>
    </lineage>
</organism>
<dbReference type="Proteomes" id="UP001428341">
    <property type="component" value="Unassembled WGS sequence"/>
</dbReference>
<accession>A0AAP0ML53</accession>
<keyword evidence="2" id="KW-1185">Reference proteome</keyword>
<protein>
    <submittedName>
        <fullName evidence="1">Uncharacterized protein</fullName>
    </submittedName>
</protein>
<dbReference type="AlphaFoldDB" id="A0AAP0ML53"/>